<dbReference type="GO" id="GO:0015074">
    <property type="term" value="P:DNA integration"/>
    <property type="evidence" value="ECO:0007669"/>
    <property type="project" value="UniProtKB-KW"/>
</dbReference>
<sequence length="304" mass="35704">MRNFQSFDDLINLYTRERTPSKAMVQQLGVVTRSFRQFAKVHHLDDIQRNHLLEWKQHLLNERQVTVTSYNNYLRHFKTLLNFAGEMGWDGTVVMKGIRRLPEHKKKKRTLTNESVQKIIGYLHQPEQHNMPGWFWEAVVKTLYYTGMRRRQLVGLCWGDIDRQHSTIMLRAENSKTREEWSIPVAPPLQAVFDELARLTQARLGRMFRTDEQVFNLPLFKSGYKGKVMTVEHVSAAFRRIRENTGIEVSPHRFRHTFATKLAKQGKIRDLQQMMGHSDVRTTLGYVQPDLNNMRQMLGGLGEI</sequence>
<dbReference type="GO" id="GO:0006310">
    <property type="term" value="P:DNA recombination"/>
    <property type="evidence" value="ECO:0007669"/>
    <property type="project" value="UniProtKB-KW"/>
</dbReference>
<dbReference type="InterPro" id="IPR050090">
    <property type="entry name" value="Tyrosine_recombinase_XerCD"/>
</dbReference>
<dbReference type="Pfam" id="PF00589">
    <property type="entry name" value="Phage_integrase"/>
    <property type="match status" value="1"/>
</dbReference>
<protein>
    <recommendedName>
        <fullName evidence="5">Tyr recombinase domain-containing protein</fullName>
    </recommendedName>
</protein>
<dbReference type="InterPro" id="IPR010998">
    <property type="entry name" value="Integrase_recombinase_N"/>
</dbReference>
<comment type="caution">
    <text evidence="6">The sequence shown here is derived from an EMBL/GenBank/DDBJ whole genome shotgun (WGS) entry which is preliminary data.</text>
</comment>
<keyword evidence="3" id="KW-0238">DNA-binding</keyword>
<dbReference type="AlphaFoldDB" id="A0A1Y1QSI5"/>
<dbReference type="PANTHER" id="PTHR30349:SF41">
    <property type="entry name" value="INTEGRASE_RECOMBINASE PROTEIN MJ0367-RELATED"/>
    <property type="match status" value="1"/>
</dbReference>
<dbReference type="Pfam" id="PF13102">
    <property type="entry name" value="Phage_int_SAM_5"/>
    <property type="match status" value="1"/>
</dbReference>
<keyword evidence="4" id="KW-0233">DNA recombination</keyword>
<organism evidence="6 7">
    <name type="scientific">Thiothrix lacustris</name>
    <dbReference type="NCBI Taxonomy" id="525917"/>
    <lineage>
        <taxon>Bacteria</taxon>
        <taxon>Pseudomonadati</taxon>
        <taxon>Pseudomonadota</taxon>
        <taxon>Gammaproteobacteria</taxon>
        <taxon>Thiotrichales</taxon>
        <taxon>Thiotrichaceae</taxon>
        <taxon>Thiothrix</taxon>
    </lineage>
</organism>
<dbReference type="InterPro" id="IPR011010">
    <property type="entry name" value="DNA_brk_join_enz"/>
</dbReference>
<dbReference type="PANTHER" id="PTHR30349">
    <property type="entry name" value="PHAGE INTEGRASE-RELATED"/>
    <property type="match status" value="1"/>
</dbReference>
<feature type="domain" description="Tyr recombinase" evidence="5">
    <location>
        <begin position="106"/>
        <end position="299"/>
    </location>
</feature>
<dbReference type="Proteomes" id="UP000192491">
    <property type="component" value="Unassembled WGS sequence"/>
</dbReference>
<dbReference type="SUPFAM" id="SSF56349">
    <property type="entry name" value="DNA breaking-rejoining enzymes"/>
    <property type="match status" value="1"/>
</dbReference>
<name>A0A1Y1QSI5_9GAMM</name>
<gene>
    <name evidence="6" type="ORF">BWK73_14025</name>
</gene>
<dbReference type="CDD" id="cd00397">
    <property type="entry name" value="DNA_BRE_C"/>
    <property type="match status" value="1"/>
</dbReference>
<evidence type="ECO:0000313" key="6">
    <source>
        <dbReference type="EMBL" id="OQX12828.1"/>
    </source>
</evidence>
<evidence type="ECO:0000256" key="4">
    <source>
        <dbReference type="ARBA" id="ARBA00023172"/>
    </source>
</evidence>
<dbReference type="PROSITE" id="PS51898">
    <property type="entry name" value="TYR_RECOMBINASE"/>
    <property type="match status" value="1"/>
</dbReference>
<reference evidence="6 7" key="1">
    <citation type="submission" date="2017-01" db="EMBL/GenBank/DDBJ databases">
        <title>Novel large sulfur bacteria in the metagenomes of groundwater-fed chemosynthetic microbial mats in the Lake Huron basin.</title>
        <authorList>
            <person name="Sharrar A.M."/>
            <person name="Flood B.E."/>
            <person name="Bailey J.V."/>
            <person name="Jones D.S."/>
            <person name="Biddanda B."/>
            <person name="Ruberg S.A."/>
            <person name="Marcus D.N."/>
            <person name="Dick G.J."/>
        </authorList>
    </citation>
    <scope>NUCLEOTIDE SEQUENCE [LARGE SCALE GENOMIC DNA]</scope>
    <source>
        <strain evidence="6">A8</strain>
    </source>
</reference>
<proteinExistence type="inferred from homology"/>
<keyword evidence="2" id="KW-0229">DNA integration</keyword>
<dbReference type="Gene3D" id="1.10.150.130">
    <property type="match status" value="1"/>
</dbReference>
<evidence type="ECO:0000313" key="7">
    <source>
        <dbReference type="Proteomes" id="UP000192491"/>
    </source>
</evidence>
<dbReference type="GO" id="GO:0003677">
    <property type="term" value="F:DNA binding"/>
    <property type="evidence" value="ECO:0007669"/>
    <property type="project" value="UniProtKB-KW"/>
</dbReference>
<dbReference type="InterPro" id="IPR002104">
    <property type="entry name" value="Integrase_catalytic"/>
</dbReference>
<dbReference type="Gene3D" id="1.10.443.10">
    <property type="entry name" value="Intergrase catalytic core"/>
    <property type="match status" value="1"/>
</dbReference>
<comment type="similarity">
    <text evidence="1">Belongs to the 'phage' integrase family.</text>
</comment>
<evidence type="ECO:0000256" key="1">
    <source>
        <dbReference type="ARBA" id="ARBA00008857"/>
    </source>
</evidence>
<dbReference type="InterPro" id="IPR013762">
    <property type="entry name" value="Integrase-like_cat_sf"/>
</dbReference>
<dbReference type="InterPro" id="IPR025269">
    <property type="entry name" value="SAM-like_dom"/>
</dbReference>
<evidence type="ECO:0000256" key="3">
    <source>
        <dbReference type="ARBA" id="ARBA00023125"/>
    </source>
</evidence>
<accession>A0A1Y1QSI5</accession>
<dbReference type="EMBL" id="MTEJ01000058">
    <property type="protein sequence ID" value="OQX12828.1"/>
    <property type="molecule type" value="Genomic_DNA"/>
</dbReference>
<evidence type="ECO:0000259" key="5">
    <source>
        <dbReference type="PROSITE" id="PS51898"/>
    </source>
</evidence>
<evidence type="ECO:0000256" key="2">
    <source>
        <dbReference type="ARBA" id="ARBA00022908"/>
    </source>
</evidence>